<dbReference type="Pfam" id="PF09648">
    <property type="entry name" value="YycI"/>
    <property type="match status" value="1"/>
</dbReference>
<sequence>MDWSRIKTIFILTFLVLDIYLMYEFFTLKDSSQYEYITEASFEKRLKADEIEYKELPKNHTKDMYLSAKPKNFNNELIESLEKTKLKGQELEVSSDNALVSKLDKPYELKDKFEVADVNSFVKNNVLNGDQYRFWKKKDNVIYYYQQFNDKVFYHNNSGQLAIYLTDGENDIASYRQTMLEDIEELSKEEKIIQPLKAIEALYENGSLEPKTKITKVELGYYTFVQTNTSQVLTPAWRFVIDGKEDLFVNAFEGQIFQLNTEDKNIVE</sequence>
<dbReference type="AlphaFoldDB" id="A0A5B8ZAG1"/>
<keyword evidence="4" id="KW-1185">Reference proteome</keyword>
<keyword evidence="1" id="KW-0472">Membrane</keyword>
<proteinExistence type="predicted"/>
<dbReference type="KEGG" id="bda:FSZ17_23055"/>
<evidence type="ECO:0000256" key="1">
    <source>
        <dbReference type="SAM" id="Phobius"/>
    </source>
</evidence>
<protein>
    <recommendedName>
        <fullName evidence="2">Regulatory protein YycH-like domain-containing protein</fullName>
    </recommendedName>
</protein>
<evidence type="ECO:0000313" key="4">
    <source>
        <dbReference type="Proteomes" id="UP000321555"/>
    </source>
</evidence>
<keyword evidence="1" id="KW-0812">Transmembrane</keyword>
<dbReference type="EMBL" id="CP042593">
    <property type="protein sequence ID" value="QED49921.1"/>
    <property type="molecule type" value="Genomic_DNA"/>
</dbReference>
<dbReference type="RefSeq" id="WP_057772433.1">
    <property type="nucleotide sequence ID" value="NZ_CP042593.1"/>
</dbReference>
<dbReference type="Proteomes" id="UP000321555">
    <property type="component" value="Chromosome"/>
</dbReference>
<keyword evidence="1" id="KW-1133">Transmembrane helix</keyword>
<dbReference type="InterPro" id="IPR018604">
    <property type="entry name" value="YycI-like"/>
</dbReference>
<accession>A0A5B8ZAG1</accession>
<feature type="transmembrane region" description="Helical" evidence="1">
    <location>
        <begin position="6"/>
        <end position="23"/>
    </location>
</feature>
<evidence type="ECO:0000259" key="2">
    <source>
        <dbReference type="Pfam" id="PF09648"/>
    </source>
</evidence>
<dbReference type="Gene3D" id="2.40.128.690">
    <property type="entry name" value="YycH protein, domain 3-like"/>
    <property type="match status" value="1"/>
</dbReference>
<reference evidence="4" key="1">
    <citation type="submission" date="2019-08" db="EMBL/GenBank/DDBJ databases">
        <authorList>
            <person name="Zheng X."/>
        </authorList>
    </citation>
    <scope>NUCLEOTIDE SEQUENCE [LARGE SCALE GENOMIC DNA]</scope>
    <source>
        <strain evidence="4">FJAT-25496</strain>
    </source>
</reference>
<dbReference type="OrthoDB" id="2388036at2"/>
<dbReference type="GO" id="GO:0016020">
    <property type="term" value="C:membrane"/>
    <property type="evidence" value="ECO:0007669"/>
    <property type="project" value="InterPro"/>
</dbReference>
<evidence type="ECO:0000313" key="3">
    <source>
        <dbReference type="EMBL" id="QED49921.1"/>
    </source>
</evidence>
<name>A0A5B8ZAG1_CYTDA</name>
<gene>
    <name evidence="3" type="ORF">FSZ17_23055</name>
</gene>
<dbReference type="STRING" id="1742359.GCA_001439625_02896"/>
<organism evidence="3 4">
    <name type="scientific">Cytobacillus dafuensis</name>
    <name type="common">Bacillus dafuensis</name>
    <dbReference type="NCBI Taxonomy" id="1742359"/>
    <lineage>
        <taxon>Bacteria</taxon>
        <taxon>Bacillati</taxon>
        <taxon>Bacillota</taxon>
        <taxon>Bacilli</taxon>
        <taxon>Bacillales</taxon>
        <taxon>Bacillaceae</taxon>
        <taxon>Cytobacillus</taxon>
    </lineage>
</organism>
<feature type="domain" description="Regulatory protein YycH-like" evidence="2">
    <location>
        <begin position="38"/>
        <end position="252"/>
    </location>
</feature>